<keyword evidence="5" id="KW-0539">Nucleus</keyword>
<accession>A0A8H5ERS9</accession>
<sequence length="1906" mass="214571">MFQKAQNLLITGGRFKITTPSAGEKDWKSEGLQILQPRIAPGAFHNSGERHNPPKCYPNTRKAVLDSIMTWVKDAKKLTLFMWIYGPAGTGKSAIAQSIADICDKDILAASFFFCRTAAGRNEESLFITTIVFQLMISIPEVARRVGLALVQDPSLLTRSLEAQIKALVVDPLNEAAMDETDGPRLLTRPNLIIIDGLDECLESRSQQDLLETLLSAAEELVVPLCFLISSRPEPRIRDTFNEWNSMSVRIALDDSYQPEDDIRHYLDSCFEKIRRRHPALPKSWPSRSQLQALVQNSSGQFIYVSTVMKYLDADSSSMPQDRLNHILGLTTSRGGGAPFAEIDAIYHHILSTVPDFDGLSDILTFLLMVDFWSKTKSLIEAFFSYRKGEMDLIVKDMHSLIRVPPKGDPDQELRITHSSTFADFLFDQSRSGQFFINPREAHGRLTGICLNHLKNDSSPLMQVPEDVHHLRSMLMVDCVESVLSAEVMVGLYEFDLEKHLNFWYSTENVIGLYEHDKKRIVSFISWFTTHDQRHPRYATDLFFHHRQTIDDWIKAQLDSYPRVDHFDEFLTAGTMTNFLSEEIFDILGIEKTQRRTFTLARRPDPLQIYACNREFSDFYAILKDFLSTEERAKEYFIHKRSFDNLALAFLSYLDIDDTRDADSLRQASDLFPTLLLQCSKSSNLSQALLSHKLSQPPKRQGSFYVQKLIVHKAIERDANESDGQEELEEDRLQDEWGGISNQPAEGGGSDDHVKTGKKPPTAGELRAIKDASDLFKSSSFKLQVDALLPNVRPKPSRIPPLERLLFALHTLLREIPSVAPQHPLEAARKLLKKGVAVPYSLPLPTEDTNWKVAFEPPTEINLVGSWANKVCVKPKDGYKYGVDLAVEMSNQLFQEKDYLNGRFFHKRAFYLASIAAGIQKDKKMKVDVSYESHQGDPRLTKLVLTVKNDNSATDFTKLNAKVCILPVLATDSPIPLHRLSPSHSNIRLNVSTDKDNSSPSTHTPTPHYNTALLRTLSPKPYLLAVHSLQNDSPAFSDSLTLLRVWANQRGYSEGSRMCIRGFEGAGPWWWSLLALLLNGEERRPGATKANKRKSVGKGLSSYQLFKAALEFLAKHDFQNDPVFVRSSEGHRYPPEEYSQHAGPVFVDSFSLVNLWEGVPLGSLELLRYDAVKTLETLNQSTFSGDPFTSTFLNDSRDLSTRFDTILRVNIASVTPRTPSIHSTLDIGSPSNALLSSLSSILQEGLGDRSRAVVVLHPSSSPRQVSQAHPSNPDTIFIGILHNPEHAFRLVDHGPAAGDDNEADLIKFRDFWGDKAELRRFKDGRIVESVVWEVTTADERAHVPSMIVRHLLKRHFDVQEEQVDTWQTSFDSLLRLPQTVSKEYLASGAQTGFKGALTAFDNLVKAIKKLDDDLPLSLLTVSQTSEALRYTSVFSPVPLPTSLAPLLPANARYLAPIDIVLEFEKSSKWPDDLKAVQTIKLAFFERVASALMESVPGLMAKVVLGDSQHDSSIIDKASLEIVTPEGWAFCARIWHDREVNLLDRIIDGTANTLPHVAVKAEKKKSAEYYQAVEAKEVYMRRFIHAPRHHRAIAALAHHYTAFPGTVRLVKRWLASHWLLQSHISEEVVELICASFFITSAMAVTSQTDVEKTLQHLVPTSKERGFGCVVQFLKDWKWEDGLFVPLYGTESSEKAPASAPKSTTTSVWKVSTELDQQGHVWTYKGPDLVVAHRVKALATATWHVLQSVEQGQLNVRSVFVHPTEDYDFVIRLNPLNLPRYLHNVNPDMEMFTRKGKYANKRQAEEIVRVLPGFDPVALFFNDVQRTYADTFKVFFDPFGGDRIGGVWDPTLKEPRPFRVLGGFSSVPLKKENDKVKDKGLVSLNQNAVMVEVERLGGGLVQKITLSA</sequence>
<evidence type="ECO:0000259" key="10">
    <source>
        <dbReference type="Pfam" id="PF17405"/>
    </source>
</evidence>
<dbReference type="Gene3D" id="3.40.50.300">
    <property type="entry name" value="P-loop containing nucleotide triphosphate hydrolases"/>
    <property type="match status" value="1"/>
</dbReference>
<dbReference type="Pfam" id="PF17407">
    <property type="entry name" value="Nrap_D6"/>
    <property type="match status" value="1"/>
</dbReference>
<feature type="domain" description="Nrap protein" evidence="12">
    <location>
        <begin position="1762"/>
        <end position="1902"/>
    </location>
</feature>
<dbReference type="InterPro" id="IPR027417">
    <property type="entry name" value="P-loop_NTPase"/>
</dbReference>
<evidence type="ECO:0000256" key="2">
    <source>
        <dbReference type="ARBA" id="ARBA00006674"/>
    </source>
</evidence>
<dbReference type="Pfam" id="PF17403">
    <property type="entry name" value="Nrap_D2"/>
    <property type="match status" value="1"/>
</dbReference>
<dbReference type="Gene3D" id="1.10.1410.10">
    <property type="match status" value="1"/>
</dbReference>
<evidence type="ECO:0000256" key="4">
    <source>
        <dbReference type="ARBA" id="ARBA00022884"/>
    </source>
</evidence>
<dbReference type="InterPro" id="IPR035368">
    <property type="entry name" value="Nrap_D3"/>
</dbReference>
<feature type="domain" description="Nrap protein" evidence="11">
    <location>
        <begin position="1599"/>
        <end position="1759"/>
    </location>
</feature>
<keyword evidence="4" id="KW-0694">RNA-binding</keyword>
<dbReference type="PANTHER" id="PTHR17972:SF0">
    <property type="entry name" value="NUCLEOLAR PROTEIN 6"/>
    <property type="match status" value="1"/>
</dbReference>
<reference evidence="14 15" key="1">
    <citation type="journal article" date="2020" name="ISME J.">
        <title>Uncovering the hidden diversity of litter-decomposition mechanisms in mushroom-forming fungi.</title>
        <authorList>
            <person name="Floudas D."/>
            <person name="Bentzer J."/>
            <person name="Ahren D."/>
            <person name="Johansson T."/>
            <person name="Persson P."/>
            <person name="Tunlid A."/>
        </authorList>
    </citation>
    <scope>NUCLEOTIDE SEQUENCE [LARGE SCALE GENOMIC DNA]</scope>
    <source>
        <strain evidence="14 15">CBS 101986</strain>
    </source>
</reference>
<keyword evidence="15" id="KW-1185">Reference proteome</keyword>
<dbReference type="OrthoDB" id="10251401at2759"/>
<protein>
    <recommendedName>
        <fullName evidence="16">NACHT domain-containing protein</fullName>
    </recommendedName>
</protein>
<gene>
    <name evidence="14" type="ORF">D9619_010586</name>
</gene>
<dbReference type="Proteomes" id="UP000567179">
    <property type="component" value="Unassembled WGS sequence"/>
</dbReference>
<dbReference type="GO" id="GO:0032040">
    <property type="term" value="C:small-subunit processome"/>
    <property type="evidence" value="ECO:0007669"/>
    <property type="project" value="TreeGrafter"/>
</dbReference>
<evidence type="ECO:0000313" key="14">
    <source>
        <dbReference type="EMBL" id="KAF5310060.1"/>
    </source>
</evidence>
<dbReference type="InterPro" id="IPR005554">
    <property type="entry name" value="NOL6/Upt22"/>
</dbReference>
<dbReference type="Pfam" id="PF17405">
    <property type="entry name" value="Nrap_D4"/>
    <property type="match status" value="1"/>
</dbReference>
<dbReference type="InterPro" id="IPR035370">
    <property type="entry name" value="Nrap_D5"/>
</dbReference>
<dbReference type="GO" id="GO:0003723">
    <property type="term" value="F:RNA binding"/>
    <property type="evidence" value="ECO:0007669"/>
    <property type="project" value="UniProtKB-KW"/>
</dbReference>
<dbReference type="Pfam" id="PF24883">
    <property type="entry name" value="NPHP3_N"/>
    <property type="match status" value="1"/>
</dbReference>
<comment type="subcellular location">
    <subcellularLocation>
        <location evidence="1">Nucleus</location>
        <location evidence="1">Nucleolus</location>
    </subcellularLocation>
</comment>
<dbReference type="GO" id="GO:0006409">
    <property type="term" value="P:tRNA export from nucleus"/>
    <property type="evidence" value="ECO:0007669"/>
    <property type="project" value="TreeGrafter"/>
</dbReference>
<feature type="domain" description="Nephrocystin 3-like N-terminal" evidence="13">
    <location>
        <begin position="68"/>
        <end position="232"/>
    </location>
</feature>
<feature type="domain" description="Nrap protein" evidence="8">
    <location>
        <begin position="1035"/>
        <end position="1194"/>
    </location>
</feature>
<comment type="similarity">
    <text evidence="2">Belongs to the NRAP family.</text>
</comment>
<dbReference type="InterPro" id="IPR056884">
    <property type="entry name" value="NPHP3-like_N"/>
</dbReference>
<feature type="domain" description="Nrap protein" evidence="7">
    <location>
        <begin position="883"/>
        <end position="1030"/>
    </location>
</feature>
<evidence type="ECO:0000256" key="1">
    <source>
        <dbReference type="ARBA" id="ARBA00004604"/>
    </source>
</evidence>
<dbReference type="Gene3D" id="3.30.70.3030">
    <property type="match status" value="1"/>
</dbReference>
<comment type="caution">
    <text evidence="14">The sequence shown here is derived from an EMBL/GenBank/DDBJ whole genome shotgun (WGS) entry which is preliminary data.</text>
</comment>
<evidence type="ECO:0000259" key="12">
    <source>
        <dbReference type="Pfam" id="PF17407"/>
    </source>
</evidence>
<feature type="domain" description="Nrap protein" evidence="9">
    <location>
        <begin position="1201"/>
        <end position="1357"/>
    </location>
</feature>
<dbReference type="GO" id="GO:0006364">
    <property type="term" value="P:rRNA processing"/>
    <property type="evidence" value="ECO:0007669"/>
    <property type="project" value="TreeGrafter"/>
</dbReference>
<dbReference type="InterPro" id="IPR035369">
    <property type="entry name" value="Nrap_D4"/>
</dbReference>
<name>A0A8H5ERS9_9AGAR</name>
<dbReference type="GO" id="GO:0034456">
    <property type="term" value="C:UTP-C complex"/>
    <property type="evidence" value="ECO:0007669"/>
    <property type="project" value="TreeGrafter"/>
</dbReference>
<evidence type="ECO:0000256" key="3">
    <source>
        <dbReference type="ARBA" id="ARBA00022737"/>
    </source>
</evidence>
<dbReference type="Pfam" id="PF17404">
    <property type="entry name" value="Nrap_D3"/>
    <property type="match status" value="1"/>
</dbReference>
<dbReference type="EMBL" id="JAACJJ010000058">
    <property type="protein sequence ID" value="KAF5310060.1"/>
    <property type="molecule type" value="Genomic_DNA"/>
</dbReference>
<evidence type="ECO:0000259" key="7">
    <source>
        <dbReference type="Pfam" id="PF03813"/>
    </source>
</evidence>
<dbReference type="GO" id="GO:0032545">
    <property type="term" value="C:CURI complex"/>
    <property type="evidence" value="ECO:0007669"/>
    <property type="project" value="TreeGrafter"/>
</dbReference>
<dbReference type="PRINTS" id="PR00830">
    <property type="entry name" value="ENDOLAPTASE"/>
</dbReference>
<proteinExistence type="inferred from homology"/>
<keyword evidence="3" id="KW-0677">Repeat</keyword>
<evidence type="ECO:0000259" key="8">
    <source>
        <dbReference type="Pfam" id="PF17403"/>
    </source>
</evidence>
<dbReference type="InterPro" id="IPR035367">
    <property type="entry name" value="Nrap_D2"/>
</dbReference>
<evidence type="ECO:0000313" key="15">
    <source>
        <dbReference type="Proteomes" id="UP000567179"/>
    </source>
</evidence>
<dbReference type="InterPro" id="IPR035082">
    <property type="entry name" value="Nrap_D1"/>
</dbReference>
<dbReference type="SUPFAM" id="SSF52540">
    <property type="entry name" value="P-loop containing nucleoside triphosphate hydrolases"/>
    <property type="match status" value="1"/>
</dbReference>
<evidence type="ECO:0000256" key="6">
    <source>
        <dbReference type="SAM" id="MobiDB-lite"/>
    </source>
</evidence>
<evidence type="ECO:0000259" key="11">
    <source>
        <dbReference type="Pfam" id="PF17406"/>
    </source>
</evidence>
<evidence type="ECO:0008006" key="16">
    <source>
        <dbReference type="Google" id="ProtNLM"/>
    </source>
</evidence>
<dbReference type="Pfam" id="PF03813">
    <property type="entry name" value="Nrap"/>
    <property type="match status" value="1"/>
</dbReference>
<dbReference type="PANTHER" id="PTHR17972">
    <property type="entry name" value="NUCLEOLAR RNA-ASSOCIATED PROTEIN"/>
    <property type="match status" value="1"/>
</dbReference>
<dbReference type="Pfam" id="PF17406">
    <property type="entry name" value="Nrap_D5"/>
    <property type="match status" value="1"/>
</dbReference>
<feature type="region of interest" description="Disordered" evidence="6">
    <location>
        <begin position="719"/>
        <end position="763"/>
    </location>
</feature>
<feature type="domain" description="Nrap protein" evidence="10">
    <location>
        <begin position="1370"/>
        <end position="1597"/>
    </location>
</feature>
<evidence type="ECO:0000259" key="9">
    <source>
        <dbReference type="Pfam" id="PF17404"/>
    </source>
</evidence>
<evidence type="ECO:0000259" key="13">
    <source>
        <dbReference type="Pfam" id="PF24883"/>
    </source>
</evidence>
<organism evidence="14 15">
    <name type="scientific">Psilocybe cf. subviscida</name>
    <dbReference type="NCBI Taxonomy" id="2480587"/>
    <lineage>
        <taxon>Eukaryota</taxon>
        <taxon>Fungi</taxon>
        <taxon>Dikarya</taxon>
        <taxon>Basidiomycota</taxon>
        <taxon>Agaricomycotina</taxon>
        <taxon>Agaricomycetes</taxon>
        <taxon>Agaricomycetidae</taxon>
        <taxon>Agaricales</taxon>
        <taxon>Agaricineae</taxon>
        <taxon>Strophariaceae</taxon>
        <taxon>Psilocybe</taxon>
    </lineage>
</organism>
<dbReference type="InterPro" id="IPR035371">
    <property type="entry name" value="Nrap_D6"/>
</dbReference>
<evidence type="ECO:0000256" key="5">
    <source>
        <dbReference type="ARBA" id="ARBA00023242"/>
    </source>
</evidence>
<feature type="compositionally biased region" description="Acidic residues" evidence="6">
    <location>
        <begin position="721"/>
        <end position="733"/>
    </location>
</feature>